<keyword evidence="6" id="KW-1185">Reference proteome</keyword>
<evidence type="ECO:0000313" key="5">
    <source>
        <dbReference type="EMBL" id="KHN77014.1"/>
    </source>
</evidence>
<feature type="domain" description="NADP-dependent oxidoreductase" evidence="4">
    <location>
        <begin position="17"/>
        <end position="294"/>
    </location>
</feature>
<proteinExistence type="predicted"/>
<organism evidence="5 6">
    <name type="scientific">Toxocara canis</name>
    <name type="common">Canine roundworm</name>
    <dbReference type="NCBI Taxonomy" id="6265"/>
    <lineage>
        <taxon>Eukaryota</taxon>
        <taxon>Metazoa</taxon>
        <taxon>Ecdysozoa</taxon>
        <taxon>Nematoda</taxon>
        <taxon>Chromadorea</taxon>
        <taxon>Rhabditida</taxon>
        <taxon>Spirurina</taxon>
        <taxon>Ascaridomorpha</taxon>
        <taxon>Ascaridoidea</taxon>
        <taxon>Toxocaridae</taxon>
        <taxon>Toxocara</taxon>
    </lineage>
</organism>
<evidence type="ECO:0000256" key="2">
    <source>
        <dbReference type="PIRSR" id="PIRSR000097-2"/>
    </source>
</evidence>
<evidence type="ECO:0000313" key="6">
    <source>
        <dbReference type="Proteomes" id="UP000031036"/>
    </source>
</evidence>
<protein>
    <submittedName>
        <fullName evidence="5">Estradiol 17 beta-dehydrogenase 5</fullName>
    </submittedName>
</protein>
<dbReference type="FunFam" id="3.20.20.100:FF:000029">
    <property type="entry name" value="Aldo-keto reductase"/>
    <property type="match status" value="1"/>
</dbReference>
<dbReference type="InterPro" id="IPR036812">
    <property type="entry name" value="NAD(P)_OxRdtase_dom_sf"/>
</dbReference>
<reference evidence="5 6" key="1">
    <citation type="submission" date="2014-11" db="EMBL/GenBank/DDBJ databases">
        <title>Genetic blueprint of the zoonotic pathogen Toxocara canis.</title>
        <authorList>
            <person name="Zhu X.-Q."/>
            <person name="Korhonen P.K."/>
            <person name="Cai H."/>
            <person name="Young N.D."/>
            <person name="Nejsum P."/>
            <person name="von Samson-Himmelstjerna G."/>
            <person name="Boag P.R."/>
            <person name="Tan P."/>
            <person name="Li Q."/>
            <person name="Min J."/>
            <person name="Yang Y."/>
            <person name="Wang X."/>
            <person name="Fang X."/>
            <person name="Hall R.S."/>
            <person name="Hofmann A."/>
            <person name="Sternberg P.W."/>
            <person name="Jex A.R."/>
            <person name="Gasser R.B."/>
        </authorList>
    </citation>
    <scope>NUCLEOTIDE SEQUENCE [LARGE SCALE GENOMIC DNA]</scope>
    <source>
        <strain evidence="5">PN_DK_2014</strain>
    </source>
</reference>
<dbReference type="OMA" id="AAHIHEN"/>
<dbReference type="EMBL" id="JPKZ01002387">
    <property type="protein sequence ID" value="KHN77014.1"/>
    <property type="molecule type" value="Genomic_DNA"/>
</dbReference>
<accession>A0A0B2V680</accession>
<gene>
    <name evidence="5" type="primary">Akr1c6</name>
    <name evidence="5" type="ORF">Tcan_14913</name>
</gene>
<sequence>MNSLRLSNGVNIPYIGLGTGGKRSTPEELEDAIRHAIDIGYRHIDTASMYENEQIIGTTLAELIDSGKVTRKELFITTKLPPSSNRPELVEPTLRAQLKDLKMDYVDLYLIHSPTSTVPSTEGYKMYSDSNVPRKCDHVDLAKTWQAMEKIYEKGLARAIGLSNFNVEQLQYIYHAAKVKPHNLQIEVHVHFPQRELHTLCTSLNISVTAYAPLGCPSKRGVNGWPQEVAVDDPTVVKLAQKYGKTPAQILLRHLIQRQIVVIPKSTKSTRLRENFSIFDFEITSEDMIELNSIEPRRRLYTWIGSGLETHPDYPFTEILAGRPDKEH</sequence>
<dbReference type="Gene3D" id="3.20.20.100">
    <property type="entry name" value="NADP-dependent oxidoreductase domain"/>
    <property type="match status" value="1"/>
</dbReference>
<dbReference type="STRING" id="6265.A0A0B2V680"/>
<dbReference type="PRINTS" id="PR00069">
    <property type="entry name" value="ALDKETRDTASE"/>
</dbReference>
<evidence type="ECO:0000259" key="4">
    <source>
        <dbReference type="Pfam" id="PF00248"/>
    </source>
</evidence>
<dbReference type="GO" id="GO:0016491">
    <property type="term" value="F:oxidoreductase activity"/>
    <property type="evidence" value="ECO:0007669"/>
    <property type="project" value="InterPro"/>
</dbReference>
<dbReference type="AlphaFoldDB" id="A0A0B2V680"/>
<evidence type="ECO:0000256" key="3">
    <source>
        <dbReference type="PIRSR" id="PIRSR000097-3"/>
    </source>
</evidence>
<dbReference type="SUPFAM" id="SSF51430">
    <property type="entry name" value="NAD(P)-linked oxidoreductase"/>
    <property type="match status" value="1"/>
</dbReference>
<feature type="active site" description="Proton donor" evidence="1">
    <location>
        <position position="50"/>
    </location>
</feature>
<comment type="caution">
    <text evidence="5">The sequence shown here is derived from an EMBL/GenBank/DDBJ whole genome shotgun (WGS) entry which is preliminary data.</text>
</comment>
<dbReference type="InterPro" id="IPR023210">
    <property type="entry name" value="NADP_OxRdtase_dom"/>
</dbReference>
<dbReference type="PROSITE" id="PS00062">
    <property type="entry name" value="ALDOKETO_REDUCTASE_2"/>
    <property type="match status" value="1"/>
</dbReference>
<name>A0A0B2V680_TOXCA</name>
<feature type="binding site" evidence="2">
    <location>
        <position position="112"/>
    </location>
    <ligand>
        <name>substrate</name>
    </ligand>
</feature>
<dbReference type="Proteomes" id="UP000031036">
    <property type="component" value="Unassembled WGS sequence"/>
</dbReference>
<dbReference type="PROSITE" id="PS00063">
    <property type="entry name" value="ALDOKETO_REDUCTASE_3"/>
    <property type="match status" value="1"/>
</dbReference>
<dbReference type="PIRSF" id="PIRSF000097">
    <property type="entry name" value="AKR"/>
    <property type="match status" value="1"/>
</dbReference>
<dbReference type="PANTHER" id="PTHR11732">
    <property type="entry name" value="ALDO/KETO REDUCTASE"/>
    <property type="match status" value="1"/>
</dbReference>
<evidence type="ECO:0000256" key="1">
    <source>
        <dbReference type="PIRSR" id="PIRSR000097-1"/>
    </source>
</evidence>
<feature type="site" description="Lowers pKa of active site Tyr" evidence="3">
    <location>
        <position position="79"/>
    </location>
</feature>
<dbReference type="OrthoDB" id="416253at2759"/>
<dbReference type="Pfam" id="PF00248">
    <property type="entry name" value="Aldo_ket_red"/>
    <property type="match status" value="1"/>
</dbReference>
<dbReference type="InterPro" id="IPR018170">
    <property type="entry name" value="Aldo/ket_reductase_CS"/>
</dbReference>
<dbReference type="PROSITE" id="PS00798">
    <property type="entry name" value="ALDOKETO_REDUCTASE_1"/>
    <property type="match status" value="1"/>
</dbReference>
<dbReference type="InterPro" id="IPR020471">
    <property type="entry name" value="AKR"/>
</dbReference>